<dbReference type="GO" id="GO:0005739">
    <property type="term" value="C:mitochondrion"/>
    <property type="evidence" value="ECO:0007669"/>
    <property type="project" value="TreeGrafter"/>
</dbReference>
<gene>
    <name evidence="1" type="ORF">PHISCL_01116</name>
</gene>
<evidence type="ECO:0000313" key="1">
    <source>
        <dbReference type="EMBL" id="RJE26503.1"/>
    </source>
</evidence>
<dbReference type="CDD" id="cd02440">
    <property type="entry name" value="AdoMet_MTases"/>
    <property type="match status" value="1"/>
</dbReference>
<comment type="caution">
    <text evidence="1">The sequence shown here is derived from an EMBL/GenBank/DDBJ whole genome shotgun (WGS) entry which is preliminary data.</text>
</comment>
<organism evidence="1 2">
    <name type="scientific">Aspergillus sclerotialis</name>
    <dbReference type="NCBI Taxonomy" id="2070753"/>
    <lineage>
        <taxon>Eukaryota</taxon>
        <taxon>Fungi</taxon>
        <taxon>Dikarya</taxon>
        <taxon>Ascomycota</taxon>
        <taxon>Pezizomycotina</taxon>
        <taxon>Eurotiomycetes</taxon>
        <taxon>Eurotiomycetidae</taxon>
        <taxon>Eurotiales</taxon>
        <taxon>Aspergillaceae</taxon>
        <taxon>Aspergillus</taxon>
        <taxon>Aspergillus subgen. Polypaecilum</taxon>
    </lineage>
</organism>
<dbReference type="GO" id="GO:0008168">
    <property type="term" value="F:methyltransferase activity"/>
    <property type="evidence" value="ECO:0007669"/>
    <property type="project" value="UniProtKB-KW"/>
</dbReference>
<dbReference type="InterPro" id="IPR029063">
    <property type="entry name" value="SAM-dependent_MTases_sf"/>
</dbReference>
<dbReference type="GO" id="GO:0003676">
    <property type="term" value="F:nucleic acid binding"/>
    <property type="evidence" value="ECO:0007669"/>
    <property type="project" value="InterPro"/>
</dbReference>
<evidence type="ECO:0000313" key="2">
    <source>
        <dbReference type="Proteomes" id="UP000266188"/>
    </source>
</evidence>
<dbReference type="InterPro" id="IPR002052">
    <property type="entry name" value="DNA_methylase_N6_adenine_CS"/>
</dbReference>
<dbReference type="STRING" id="2070753.A0A3A2ZVY9"/>
<dbReference type="Gene3D" id="3.40.50.150">
    <property type="entry name" value="Vaccinia Virus protein VP39"/>
    <property type="match status" value="1"/>
</dbReference>
<dbReference type="AlphaFoldDB" id="A0A3A2ZVY9"/>
<keyword evidence="1" id="KW-0808">Transferase</keyword>
<keyword evidence="2" id="KW-1185">Reference proteome</keyword>
<sequence length="302" mass="33497">MHKPSKVHVPGKVPGDAPPVYSQNSAVWTSGDSVPETESYTLHAAELVLKQVLQRIRPGDSDSRGPRPLRIIDLCTGTGCIALLLHALLATHFQRMVVVGVDISPAAIGLANRNLEHNLQLGLLSNRALSEIKFHRGNVLGNQGDGIPSVEEVLQNDTLMANGNSEYDVLISNPPYISPTCFHDGTTARSVRIFEPTIALVPTMDMRDFNNTTICNQGDYFYHFIIALSFKLRIKLTILECGDYMQAERVVALCRDLIGKEKRHHELLVEVYPSDYTEMNLGESYSWNNACAVIIRETDKSL</sequence>
<dbReference type="PROSITE" id="PS00092">
    <property type="entry name" value="N6_MTASE"/>
    <property type="match status" value="1"/>
</dbReference>
<protein>
    <submittedName>
        <fullName evidence="1">Methyltransferase</fullName>
    </submittedName>
</protein>
<dbReference type="Proteomes" id="UP000266188">
    <property type="component" value="Unassembled WGS sequence"/>
</dbReference>
<dbReference type="PANTHER" id="PTHR18895">
    <property type="entry name" value="HEMK METHYLTRANSFERASE"/>
    <property type="match status" value="1"/>
</dbReference>
<dbReference type="OrthoDB" id="269872at2759"/>
<proteinExistence type="predicted"/>
<reference evidence="2" key="1">
    <citation type="submission" date="2017-02" db="EMBL/GenBank/DDBJ databases">
        <authorList>
            <person name="Tafer H."/>
            <person name="Lopandic K."/>
        </authorList>
    </citation>
    <scope>NUCLEOTIDE SEQUENCE [LARGE SCALE GENOMIC DNA]</scope>
    <source>
        <strain evidence="2">CBS 366.77</strain>
    </source>
</reference>
<keyword evidence="1" id="KW-0489">Methyltransferase</keyword>
<dbReference type="PANTHER" id="PTHR18895:SF74">
    <property type="entry name" value="MTRF1L RELEASE FACTOR GLUTAMINE METHYLTRANSFERASE"/>
    <property type="match status" value="1"/>
</dbReference>
<name>A0A3A2ZVY9_9EURO</name>
<dbReference type="EMBL" id="MVGC01000020">
    <property type="protein sequence ID" value="RJE26503.1"/>
    <property type="molecule type" value="Genomic_DNA"/>
</dbReference>
<dbReference type="InterPro" id="IPR050320">
    <property type="entry name" value="N5-glutamine_MTase"/>
</dbReference>
<dbReference type="SUPFAM" id="SSF53335">
    <property type="entry name" value="S-adenosyl-L-methionine-dependent methyltransferases"/>
    <property type="match status" value="1"/>
</dbReference>
<dbReference type="GO" id="GO:0032259">
    <property type="term" value="P:methylation"/>
    <property type="evidence" value="ECO:0007669"/>
    <property type="project" value="UniProtKB-KW"/>
</dbReference>
<accession>A0A3A2ZVY9</accession>